<proteinExistence type="inferred from homology"/>
<keyword evidence="4 8" id="KW-0812">Transmembrane</keyword>
<dbReference type="GO" id="GO:0016887">
    <property type="term" value="F:ATP hydrolysis activity"/>
    <property type="evidence" value="ECO:0007669"/>
    <property type="project" value="InterPro"/>
</dbReference>
<keyword evidence="6 8" id="KW-0472">Membrane</keyword>
<dbReference type="OrthoDB" id="124077at2759"/>
<dbReference type="GeneID" id="9467238"/>
<dbReference type="Pfam" id="PF00005">
    <property type="entry name" value="ABC_tran"/>
    <property type="match status" value="1"/>
</dbReference>
<dbReference type="InterPro" id="IPR003439">
    <property type="entry name" value="ABC_transporter-like_ATP-bd"/>
</dbReference>
<dbReference type="InterPro" id="IPR027417">
    <property type="entry name" value="P-loop_NTPase"/>
</dbReference>
<keyword evidence="12" id="KW-1185">Reference proteome</keyword>
<dbReference type="Gene3D" id="3.40.50.300">
    <property type="entry name" value="P-loop containing nucleotide triphosphate hydrolases"/>
    <property type="match status" value="1"/>
</dbReference>
<protein>
    <submittedName>
        <fullName evidence="11">ATP-binding Cassette (ABC) Superfamily</fullName>
    </submittedName>
</protein>
<feature type="domain" description="ABC transporter" evidence="9">
    <location>
        <begin position="154"/>
        <end position="263"/>
    </location>
</feature>
<evidence type="ECO:0000313" key="12">
    <source>
        <dbReference type="Proteomes" id="UP000006643"/>
    </source>
</evidence>
<evidence type="ECO:0000256" key="5">
    <source>
        <dbReference type="ARBA" id="ARBA00022989"/>
    </source>
</evidence>
<dbReference type="VEuPathDB" id="FungiDB:PITG_18940"/>
<feature type="transmembrane region" description="Helical" evidence="8">
    <location>
        <begin position="527"/>
        <end position="549"/>
    </location>
</feature>
<dbReference type="PANTHER" id="PTHR48042:SF11">
    <property type="entry name" value="ABC TRANSPORTER G FAMILY MEMBER 11"/>
    <property type="match status" value="1"/>
</dbReference>
<feature type="region of interest" description="Disordered" evidence="7">
    <location>
        <begin position="1"/>
        <end position="29"/>
    </location>
</feature>
<dbReference type="InParanoid" id="D0P024"/>
<accession>D0P024</accession>
<dbReference type="HOGENOM" id="CLU_000604_57_7_1"/>
<dbReference type="InterPro" id="IPR052215">
    <property type="entry name" value="Plant_ABCG"/>
</dbReference>
<dbReference type="Proteomes" id="UP000006643">
    <property type="component" value="Unassembled WGS sequence"/>
</dbReference>
<evidence type="ECO:0000313" key="11">
    <source>
        <dbReference type="EMBL" id="EEY70184.1"/>
    </source>
</evidence>
<evidence type="ECO:0000256" key="7">
    <source>
        <dbReference type="SAM" id="MobiDB-lite"/>
    </source>
</evidence>
<comment type="subcellular location">
    <subcellularLocation>
        <location evidence="1">Membrane</location>
        <topology evidence="1">Multi-pass membrane protein</topology>
    </subcellularLocation>
</comment>
<keyword evidence="11" id="KW-0067">ATP-binding</keyword>
<reference evidence="12" key="1">
    <citation type="journal article" date="2009" name="Nature">
        <title>Genome sequence and analysis of the Irish potato famine pathogen Phytophthora infestans.</title>
        <authorList>
            <consortium name="The Broad Institute Genome Sequencing Platform"/>
            <person name="Haas B.J."/>
            <person name="Kamoun S."/>
            <person name="Zody M.C."/>
            <person name="Jiang R.H."/>
            <person name="Handsaker R.E."/>
            <person name="Cano L.M."/>
            <person name="Grabherr M."/>
            <person name="Kodira C.D."/>
            <person name="Raffaele S."/>
            <person name="Torto-Alalibo T."/>
            <person name="Bozkurt T.O."/>
            <person name="Ah-Fong A.M."/>
            <person name="Alvarado L."/>
            <person name="Anderson V.L."/>
            <person name="Armstrong M.R."/>
            <person name="Avrova A."/>
            <person name="Baxter L."/>
            <person name="Beynon J."/>
            <person name="Boevink P.C."/>
            <person name="Bollmann S.R."/>
            <person name="Bos J.I."/>
            <person name="Bulone V."/>
            <person name="Cai G."/>
            <person name="Cakir C."/>
            <person name="Carrington J.C."/>
            <person name="Chawner M."/>
            <person name="Conti L."/>
            <person name="Costanzo S."/>
            <person name="Ewan R."/>
            <person name="Fahlgren N."/>
            <person name="Fischbach M.A."/>
            <person name="Fugelstad J."/>
            <person name="Gilroy E.M."/>
            <person name="Gnerre S."/>
            <person name="Green P.J."/>
            <person name="Grenville-Briggs L.J."/>
            <person name="Griffith J."/>
            <person name="Grunwald N.J."/>
            <person name="Horn K."/>
            <person name="Horner N.R."/>
            <person name="Hu C.H."/>
            <person name="Huitema E."/>
            <person name="Jeong D.H."/>
            <person name="Jones A.M."/>
            <person name="Jones J.D."/>
            <person name="Jones R.W."/>
            <person name="Karlsson E.K."/>
            <person name="Kunjeti S.G."/>
            <person name="Lamour K."/>
            <person name="Liu Z."/>
            <person name="Ma L."/>
            <person name="Maclean D."/>
            <person name="Chibucos M.C."/>
            <person name="McDonald H."/>
            <person name="McWalters J."/>
            <person name="Meijer H.J."/>
            <person name="Morgan W."/>
            <person name="Morris P.F."/>
            <person name="Munro C.A."/>
            <person name="O'Neill K."/>
            <person name="Ospina-Giraldo M."/>
            <person name="Pinzon A."/>
            <person name="Pritchard L."/>
            <person name="Ramsahoye B."/>
            <person name="Ren Q."/>
            <person name="Restrepo S."/>
            <person name="Roy S."/>
            <person name="Sadanandom A."/>
            <person name="Savidor A."/>
            <person name="Schornack S."/>
            <person name="Schwartz D.C."/>
            <person name="Schumann U.D."/>
            <person name="Schwessinger B."/>
            <person name="Seyer L."/>
            <person name="Sharpe T."/>
            <person name="Silvar C."/>
            <person name="Song J."/>
            <person name="Studholme D.J."/>
            <person name="Sykes S."/>
            <person name="Thines M."/>
            <person name="van de Vondervoort P.J."/>
            <person name="Phuntumart V."/>
            <person name="Wawra S."/>
            <person name="Weide R."/>
            <person name="Win J."/>
            <person name="Young C."/>
            <person name="Zhou S."/>
            <person name="Fry W."/>
            <person name="Meyers B.C."/>
            <person name="van West P."/>
            <person name="Ristaino J."/>
            <person name="Govers F."/>
            <person name="Birch P.R."/>
            <person name="Whisson S.C."/>
            <person name="Judelson H.S."/>
            <person name="Nusbaum C."/>
        </authorList>
    </citation>
    <scope>NUCLEOTIDE SEQUENCE [LARGE SCALE GENOMIC DNA]</scope>
    <source>
        <strain evidence="12">T30-4</strain>
    </source>
</reference>
<keyword evidence="11" id="KW-0547">Nucleotide-binding</keyword>
<evidence type="ECO:0000256" key="2">
    <source>
        <dbReference type="ARBA" id="ARBA00005814"/>
    </source>
</evidence>
<feature type="compositionally biased region" description="Polar residues" evidence="7">
    <location>
        <begin position="9"/>
        <end position="23"/>
    </location>
</feature>
<feature type="transmembrane region" description="Helical" evidence="8">
    <location>
        <begin position="427"/>
        <end position="447"/>
    </location>
</feature>
<evidence type="ECO:0000259" key="10">
    <source>
        <dbReference type="Pfam" id="PF01061"/>
    </source>
</evidence>
<evidence type="ECO:0000256" key="6">
    <source>
        <dbReference type="ARBA" id="ARBA00023136"/>
    </source>
</evidence>
<evidence type="ECO:0000256" key="3">
    <source>
        <dbReference type="ARBA" id="ARBA00022448"/>
    </source>
</evidence>
<dbReference type="KEGG" id="pif:PITG_18940"/>
<keyword evidence="5 8" id="KW-1133">Transmembrane helix</keyword>
<feature type="domain" description="ABC-2 type transporter transmembrane" evidence="10">
    <location>
        <begin position="375"/>
        <end position="576"/>
    </location>
</feature>
<gene>
    <name evidence="11" type="ORF">PITG_18940</name>
</gene>
<sequence length="633" mass="70662">MDGRPVLRQVSTSSHTPMSSDGSEPTAVLGAPMSRNELERSRTQLNQSGMMSPGTAFENLDTIKGPAPHTFSNNNIPVKPKVALFDGDSQLSTEGFRQRAALQTCSISWQHISYFIQPKEKALGRLRNNSKRGSGPSGLEAQFERQQPRKILNNIWGRSGPGELTAILGPSGAGKTTLLDMLADRVPSGGSGVHLEGLVEVNGQPRDLRTFHSIMNYVSEDMAFLGAFTVLETLQIGAGLSLPGHMPPVQREARVQELSMPWACGQFDARVGSFHKALSASGGELVYSGPTNAAIAHFFSMGYVCPMYTNPAEYFVHLVNTNFHDGLKLEPFIRALKEGAEPQRLRADVVRDRSRRDHLANPELLKAMRPWPMDQFFVLVKRNMTNNWRHPGVFWLRVLMYVLLSLMVGTMYLSSNDGIKAISMVSLLFYVQAFLVFMSVAALPALLEHRAVMEREMRAYALSLTGYTMSNLLAALPGILLISVLASTIVVFLAHVRSFPTFLLNLTLSLIASESLMHLLGAAVPHYIMGIALGAGLFGMFMLCEGFMVPFEDMPVYWRWGYYIAFHTYSFESFMYEHFSKVNTKEAWEILRGYGMEKVNVWQDMIILACYSVVLQLLVIGALFLRFNRHRRR</sequence>
<organism evidence="11 12">
    <name type="scientific">Phytophthora infestans (strain T30-4)</name>
    <name type="common">Potato late blight agent</name>
    <dbReference type="NCBI Taxonomy" id="403677"/>
    <lineage>
        <taxon>Eukaryota</taxon>
        <taxon>Sar</taxon>
        <taxon>Stramenopiles</taxon>
        <taxon>Oomycota</taxon>
        <taxon>Peronosporomycetes</taxon>
        <taxon>Peronosporales</taxon>
        <taxon>Peronosporaceae</taxon>
        <taxon>Phytophthora</taxon>
    </lineage>
</organism>
<feature type="transmembrane region" description="Helical" evidence="8">
    <location>
        <begin position="468"/>
        <end position="496"/>
    </location>
</feature>
<evidence type="ECO:0000256" key="8">
    <source>
        <dbReference type="SAM" id="Phobius"/>
    </source>
</evidence>
<dbReference type="InterPro" id="IPR013525">
    <property type="entry name" value="ABC2_TM"/>
</dbReference>
<dbReference type="GO" id="GO:0005524">
    <property type="term" value="F:ATP binding"/>
    <property type="evidence" value="ECO:0007669"/>
    <property type="project" value="UniProtKB-KW"/>
</dbReference>
<name>D0P024_PHYIT</name>
<dbReference type="AlphaFoldDB" id="D0P024"/>
<evidence type="ECO:0000256" key="4">
    <source>
        <dbReference type="ARBA" id="ARBA00022692"/>
    </source>
</evidence>
<dbReference type="PANTHER" id="PTHR48042">
    <property type="entry name" value="ABC TRANSPORTER G FAMILY MEMBER 11"/>
    <property type="match status" value="1"/>
</dbReference>
<dbReference type="EMBL" id="DS028209">
    <property type="protein sequence ID" value="EEY70184.1"/>
    <property type="molecule type" value="Genomic_DNA"/>
</dbReference>
<dbReference type="GO" id="GO:0140359">
    <property type="term" value="F:ABC-type transporter activity"/>
    <property type="evidence" value="ECO:0007669"/>
    <property type="project" value="InterPro"/>
</dbReference>
<feature type="transmembrane region" description="Helical" evidence="8">
    <location>
        <begin position="605"/>
        <end position="625"/>
    </location>
</feature>
<dbReference type="RefSeq" id="XP_002997045.1">
    <property type="nucleotide sequence ID" value="XM_002996999.1"/>
</dbReference>
<evidence type="ECO:0000259" key="9">
    <source>
        <dbReference type="Pfam" id="PF00005"/>
    </source>
</evidence>
<evidence type="ECO:0000256" key="1">
    <source>
        <dbReference type="ARBA" id="ARBA00004141"/>
    </source>
</evidence>
<dbReference type="Pfam" id="PF01061">
    <property type="entry name" value="ABC2_membrane"/>
    <property type="match status" value="1"/>
</dbReference>
<dbReference type="SUPFAM" id="SSF52540">
    <property type="entry name" value="P-loop containing nucleoside triphosphate hydrolases"/>
    <property type="match status" value="1"/>
</dbReference>
<dbReference type="eggNOG" id="KOG0061">
    <property type="taxonomic scope" value="Eukaryota"/>
</dbReference>
<comment type="similarity">
    <text evidence="2">Belongs to the ABC transporter superfamily. ABCG family. Eye pigment precursor importer (TC 3.A.1.204) subfamily.</text>
</comment>
<keyword evidence="3" id="KW-0813">Transport</keyword>
<dbReference type="GO" id="GO:0016020">
    <property type="term" value="C:membrane"/>
    <property type="evidence" value="ECO:0007669"/>
    <property type="project" value="UniProtKB-SubCell"/>
</dbReference>
<feature type="transmembrane region" description="Helical" evidence="8">
    <location>
        <begin position="394"/>
        <end position="415"/>
    </location>
</feature>